<dbReference type="Proteomes" id="UP001138997">
    <property type="component" value="Unassembled WGS sequence"/>
</dbReference>
<dbReference type="AlphaFoldDB" id="A0A9X1SV89"/>
<name>A0A9X1SV89_9ACTN</name>
<dbReference type="EMBL" id="JAJOMB010000012">
    <property type="protein sequence ID" value="MCD5313494.1"/>
    <property type="molecule type" value="Genomic_DNA"/>
</dbReference>
<accession>A0A9X1SV89</accession>
<dbReference type="GO" id="GO:0005524">
    <property type="term" value="F:ATP binding"/>
    <property type="evidence" value="ECO:0007669"/>
    <property type="project" value="InterPro"/>
</dbReference>
<reference evidence="3" key="1">
    <citation type="submission" date="2021-11" db="EMBL/GenBank/DDBJ databases">
        <title>Streptomyces corallinus and Kineosporia corallina sp. nov., two new coral-derived marine actinobacteria.</title>
        <authorList>
            <person name="Buangrab K."/>
            <person name="Sutthacheep M."/>
            <person name="Yeemin T."/>
            <person name="Harunari E."/>
            <person name="Igarashi Y."/>
            <person name="Sripreechasak P."/>
            <person name="Kanchanasin P."/>
            <person name="Tanasupawat S."/>
            <person name="Phongsopitanun W."/>
        </authorList>
    </citation>
    <scope>NUCLEOTIDE SEQUENCE</scope>
    <source>
        <strain evidence="3">JCM 31032</strain>
    </source>
</reference>
<gene>
    <name evidence="3" type="ORF">LR394_21530</name>
</gene>
<sequence>MLGRIVDQQLQTFVVEQGGLSNLLHRSARPGLSAGEIGIDIWGADEFGAQLGYRAVVRPGPGDQGLITEYLRSRSPERELEQVGPTTRESLVTAGVDHPVFPPEIRSAMTAVLTGCRVFHFHDTSSDAPVKRRTDEADNLSLAPDAANLAPLLARLQNEVPETYQRIVRTVRSVAPFFGSFVLKAESGRMRLRWQEEGLDGVFSADALSDGTLRFICLTTLLLQPDPPSTIVLDEPELGLHPFAIDLLGSLIRNAAVEDRKIIVATQSVTLLSHFRPEEIVVIERGEQGTSAQHLDVQDLDDWLADYSLGELWEKNVLGGRPRSSRTNPPAPI</sequence>
<dbReference type="PANTHER" id="PTHR32182">
    <property type="entry name" value="DNA REPLICATION AND REPAIR PROTEIN RECF"/>
    <property type="match status" value="1"/>
</dbReference>
<dbReference type="InterPro" id="IPR003959">
    <property type="entry name" value="ATPase_AAA_core"/>
</dbReference>
<dbReference type="CDD" id="cd00267">
    <property type="entry name" value="ABC_ATPase"/>
    <property type="match status" value="1"/>
</dbReference>
<dbReference type="GO" id="GO:0006302">
    <property type="term" value="P:double-strand break repair"/>
    <property type="evidence" value="ECO:0007669"/>
    <property type="project" value="TreeGrafter"/>
</dbReference>
<evidence type="ECO:0000259" key="2">
    <source>
        <dbReference type="Pfam" id="PF13304"/>
    </source>
</evidence>
<keyword evidence="4" id="KW-1185">Reference proteome</keyword>
<feature type="domain" description="ATPase AAA-type core" evidence="2">
    <location>
        <begin position="133"/>
        <end position="273"/>
    </location>
</feature>
<protein>
    <submittedName>
        <fullName evidence="3">AAA family ATPase</fullName>
    </submittedName>
</protein>
<dbReference type="Pfam" id="PF13304">
    <property type="entry name" value="AAA_21"/>
    <property type="match status" value="1"/>
</dbReference>
<keyword evidence="1" id="KW-0227">DNA damage</keyword>
<dbReference type="SUPFAM" id="SSF52540">
    <property type="entry name" value="P-loop containing nucleoside triphosphate hydrolases"/>
    <property type="match status" value="1"/>
</dbReference>
<dbReference type="GO" id="GO:0000731">
    <property type="term" value="P:DNA synthesis involved in DNA repair"/>
    <property type="evidence" value="ECO:0007669"/>
    <property type="project" value="TreeGrafter"/>
</dbReference>
<evidence type="ECO:0000256" key="1">
    <source>
        <dbReference type="ARBA" id="ARBA00023236"/>
    </source>
</evidence>
<keyword evidence="1" id="KW-0742">SOS response</keyword>
<comment type="caution">
    <text evidence="3">The sequence shown here is derived from an EMBL/GenBank/DDBJ whole genome shotgun (WGS) entry which is preliminary data.</text>
</comment>
<dbReference type="GO" id="GO:0016887">
    <property type="term" value="F:ATP hydrolysis activity"/>
    <property type="evidence" value="ECO:0007669"/>
    <property type="project" value="InterPro"/>
</dbReference>
<organism evidence="3 4">
    <name type="scientific">Kineosporia babensis</name>
    <dbReference type="NCBI Taxonomy" id="499548"/>
    <lineage>
        <taxon>Bacteria</taxon>
        <taxon>Bacillati</taxon>
        <taxon>Actinomycetota</taxon>
        <taxon>Actinomycetes</taxon>
        <taxon>Kineosporiales</taxon>
        <taxon>Kineosporiaceae</taxon>
        <taxon>Kineosporia</taxon>
    </lineage>
</organism>
<proteinExistence type="predicted"/>
<dbReference type="PANTHER" id="PTHR32182:SF22">
    <property type="entry name" value="ATP-DEPENDENT ENDONUCLEASE, OLD FAMILY-RELATED"/>
    <property type="match status" value="1"/>
</dbReference>
<dbReference type="InterPro" id="IPR027417">
    <property type="entry name" value="P-loop_NTPase"/>
</dbReference>
<dbReference type="Gene3D" id="3.40.50.300">
    <property type="entry name" value="P-loop containing nucleotide triphosphate hydrolases"/>
    <property type="match status" value="1"/>
</dbReference>
<evidence type="ECO:0000313" key="3">
    <source>
        <dbReference type="EMBL" id="MCD5313494.1"/>
    </source>
</evidence>
<evidence type="ECO:0000313" key="4">
    <source>
        <dbReference type="Proteomes" id="UP001138997"/>
    </source>
</evidence>
<dbReference type="GO" id="GO:0009432">
    <property type="term" value="P:SOS response"/>
    <property type="evidence" value="ECO:0007669"/>
    <property type="project" value="UniProtKB-KW"/>
</dbReference>